<feature type="compositionally biased region" description="Basic residues" evidence="1">
    <location>
        <begin position="176"/>
        <end position="186"/>
    </location>
</feature>
<name>R0M6I2_NOSB1</name>
<dbReference type="Proteomes" id="UP000016927">
    <property type="component" value="Unassembled WGS sequence"/>
</dbReference>
<protein>
    <submittedName>
        <fullName evidence="2">Uncharacterized protein</fullName>
    </submittedName>
</protein>
<dbReference type="AlphaFoldDB" id="R0M6I2"/>
<dbReference type="HOGENOM" id="CLU_1107405_0_0_1"/>
<dbReference type="EMBL" id="KB908973">
    <property type="protein sequence ID" value="EOB13614.1"/>
    <property type="molecule type" value="Genomic_DNA"/>
</dbReference>
<organism evidence="2 3">
    <name type="scientific">Nosema bombycis (strain CQ1 / CVCC 102059)</name>
    <name type="common">Microsporidian parasite</name>
    <name type="synonym">Pebrine of silkworm</name>
    <dbReference type="NCBI Taxonomy" id="578461"/>
    <lineage>
        <taxon>Eukaryota</taxon>
        <taxon>Fungi</taxon>
        <taxon>Fungi incertae sedis</taxon>
        <taxon>Microsporidia</taxon>
        <taxon>Nosematidae</taxon>
        <taxon>Nosema</taxon>
    </lineage>
</organism>
<evidence type="ECO:0000313" key="2">
    <source>
        <dbReference type="EMBL" id="EOB13614.1"/>
    </source>
</evidence>
<proteinExistence type="predicted"/>
<reference evidence="2 3" key="1">
    <citation type="journal article" date="2013" name="BMC Genomics">
        <title>Comparative genomics of parasitic silkworm microsporidia reveal an association between genome expansion and host adaptation.</title>
        <authorList>
            <person name="Pan G."/>
            <person name="Xu J."/>
            <person name="Li T."/>
            <person name="Xia Q."/>
            <person name="Liu S.L."/>
            <person name="Zhang G."/>
            <person name="Li S."/>
            <person name="Li C."/>
            <person name="Liu H."/>
            <person name="Yang L."/>
            <person name="Liu T."/>
            <person name="Zhang X."/>
            <person name="Wu Z."/>
            <person name="Fan W."/>
            <person name="Dang X."/>
            <person name="Xiang H."/>
            <person name="Tao M."/>
            <person name="Li Y."/>
            <person name="Hu J."/>
            <person name="Li Z."/>
            <person name="Lin L."/>
            <person name="Luo J."/>
            <person name="Geng L."/>
            <person name="Wang L."/>
            <person name="Long M."/>
            <person name="Wan Y."/>
            <person name="He N."/>
            <person name="Zhang Z."/>
            <person name="Lu C."/>
            <person name="Keeling P.J."/>
            <person name="Wang J."/>
            <person name="Xiang Z."/>
            <person name="Zhou Z."/>
        </authorList>
    </citation>
    <scope>NUCLEOTIDE SEQUENCE [LARGE SCALE GENOMIC DNA]</scope>
    <source>
        <strain evidence="3">CQ1 / CVCC 102059</strain>
    </source>
</reference>
<accession>R0M6I2</accession>
<feature type="compositionally biased region" description="Basic residues" evidence="1">
    <location>
        <begin position="215"/>
        <end position="234"/>
    </location>
</feature>
<evidence type="ECO:0000313" key="3">
    <source>
        <dbReference type="Proteomes" id="UP000016927"/>
    </source>
</evidence>
<feature type="region of interest" description="Disordered" evidence="1">
    <location>
        <begin position="168"/>
        <end position="251"/>
    </location>
</feature>
<keyword evidence="3" id="KW-1185">Reference proteome</keyword>
<evidence type="ECO:0000256" key="1">
    <source>
        <dbReference type="SAM" id="MobiDB-lite"/>
    </source>
</evidence>
<gene>
    <name evidence="2" type="ORF">NBO_65g0018</name>
</gene>
<dbReference type="VEuPathDB" id="MicrosporidiaDB:NBO_65g0018"/>
<sequence>MKNAAIHIFINFIAEWLIENRSYDANELKGLDLGVGIDRGYFHLGHLGKKILIGEFKEEDHKTLNLLSEMIATKKFTDDVKYQKIFKLIGQALVSDKATEKAKKLIAKIFMSGKNPDEKTFMLLHDELVYGGTTNAINETTNEDVKKEKAVVSETTVFAKKLKKEQELHKLSKSSTQKKPRKKSKKQSISDGKKSKKKKSKKRKKLNTKSTDKLKIKKNKQKIGKRKKSSKKSTKYLSDGVSGINIYENER</sequence>
<feature type="compositionally biased region" description="Basic residues" evidence="1">
    <location>
        <begin position="194"/>
        <end position="207"/>
    </location>
</feature>